<feature type="domain" description="Endonuclease/exonuclease/phosphatase" evidence="1">
    <location>
        <begin position="18"/>
        <end position="234"/>
    </location>
</feature>
<evidence type="ECO:0000313" key="2">
    <source>
        <dbReference type="EMBL" id="OIJ17287.1"/>
    </source>
</evidence>
<dbReference type="GO" id="GO:0016020">
    <property type="term" value="C:membrane"/>
    <property type="evidence" value="ECO:0007669"/>
    <property type="project" value="GOC"/>
</dbReference>
<dbReference type="GO" id="GO:0006506">
    <property type="term" value="P:GPI anchor biosynthetic process"/>
    <property type="evidence" value="ECO:0007669"/>
    <property type="project" value="TreeGrafter"/>
</dbReference>
<keyword evidence="3" id="KW-1185">Reference proteome</keyword>
<comment type="caution">
    <text evidence="2">The sequence shown here is derived from an EMBL/GenBank/DDBJ whole genome shotgun (WGS) entry which is preliminary data.</text>
</comment>
<evidence type="ECO:0000259" key="1">
    <source>
        <dbReference type="Pfam" id="PF03372"/>
    </source>
</evidence>
<dbReference type="InterPro" id="IPR051916">
    <property type="entry name" value="GPI-anchor_lipid_remodeler"/>
</dbReference>
<gene>
    <name evidence="2" type="ORF">BKP37_01930</name>
</gene>
<dbReference type="Gene3D" id="3.60.10.10">
    <property type="entry name" value="Endonuclease/exonuclease/phosphatase"/>
    <property type="match status" value="1"/>
</dbReference>
<reference evidence="2 3" key="1">
    <citation type="submission" date="2016-10" db="EMBL/GenBank/DDBJ databases">
        <title>Draft genome sequences of four alkaliphilic bacteria belonging to the Anaerobacillus genus.</title>
        <authorList>
            <person name="Bassil N.M."/>
            <person name="Lloyd J.R."/>
        </authorList>
    </citation>
    <scope>NUCLEOTIDE SEQUENCE [LARGE SCALE GENOMIC DNA]</scope>
    <source>
        <strain evidence="2 3">DSM 18345</strain>
    </source>
</reference>
<dbReference type="InterPro" id="IPR005135">
    <property type="entry name" value="Endo/exonuclease/phosphatase"/>
</dbReference>
<evidence type="ECO:0000313" key="3">
    <source>
        <dbReference type="Proteomes" id="UP000179524"/>
    </source>
</evidence>
<dbReference type="EMBL" id="MLQR01000001">
    <property type="protein sequence ID" value="OIJ17287.1"/>
    <property type="molecule type" value="Genomic_DNA"/>
</dbReference>
<dbReference type="SUPFAM" id="SSF56219">
    <property type="entry name" value="DNase I-like"/>
    <property type="match status" value="1"/>
</dbReference>
<name>A0A1S2M001_9BACI</name>
<dbReference type="PANTHER" id="PTHR14859:SF15">
    <property type="entry name" value="ENDONUCLEASE_EXONUCLEASE_PHOSPHATASE DOMAIN-CONTAINING PROTEIN"/>
    <property type="match status" value="1"/>
</dbReference>
<dbReference type="Proteomes" id="UP000179524">
    <property type="component" value="Unassembled WGS sequence"/>
</dbReference>
<dbReference type="Pfam" id="PF03372">
    <property type="entry name" value="Exo_endo_phos"/>
    <property type="match status" value="1"/>
</dbReference>
<organism evidence="2 3">
    <name type="scientific">Anaerobacillus alkalilacustris</name>
    <dbReference type="NCBI Taxonomy" id="393763"/>
    <lineage>
        <taxon>Bacteria</taxon>
        <taxon>Bacillati</taxon>
        <taxon>Bacillota</taxon>
        <taxon>Bacilli</taxon>
        <taxon>Bacillales</taxon>
        <taxon>Bacillaceae</taxon>
        <taxon>Anaerobacillus</taxon>
    </lineage>
</organism>
<dbReference type="AlphaFoldDB" id="A0A1S2M001"/>
<proteinExistence type="predicted"/>
<sequence>MCIAIPLAEVRIIKLSVLSMNIRHGRGLDGKVNLKRIAEVLKNSKASIIGLNEVDKSFSRRSNFVDQANWLASELNMFYVYGPAISLKWDTTREYGNALLSIYPIIQHTNNIFRLSTKIAEPRSVLEATVDVNERKLKVLVGHFSFHPTLHNRQIEFCLGTDDAYPLIIMGDLNRKPNSSSYKKMVKKYQDCSFTNNDFTFPSKKPKSKIDYIFVNKYFTIDCANVIKSDASDHLPVFSKLKLLS</sequence>
<protein>
    <recommendedName>
        <fullName evidence="1">Endonuclease/exonuclease/phosphatase domain-containing protein</fullName>
    </recommendedName>
</protein>
<dbReference type="OrthoDB" id="155529at2"/>
<accession>A0A1S2M001</accession>
<dbReference type="PANTHER" id="PTHR14859">
    <property type="entry name" value="CALCOFLUOR WHITE HYPERSENSITIVE PROTEIN PRECURSOR"/>
    <property type="match status" value="1"/>
</dbReference>
<dbReference type="GO" id="GO:0003824">
    <property type="term" value="F:catalytic activity"/>
    <property type="evidence" value="ECO:0007669"/>
    <property type="project" value="InterPro"/>
</dbReference>
<dbReference type="InterPro" id="IPR036691">
    <property type="entry name" value="Endo/exonu/phosph_ase_sf"/>
</dbReference>